<feature type="chain" id="PRO_5036471557" evidence="1">
    <location>
        <begin position="28"/>
        <end position="137"/>
    </location>
</feature>
<sequence>MLAREKLFSSIGLPIFWILTMDMTVNSSSEEVRDFSVINLCEINLEEVYNRIEFVNDAKSYEMYCDQLERLIYNYTRNNNNNSIDLKLISETQQIIIRCARKSNKLLSDELKSYLQQILENVKQQPTLAFLSPSQSS</sequence>
<evidence type="ECO:0000313" key="2">
    <source>
        <dbReference type="EMBL" id="GFS29353.1"/>
    </source>
</evidence>
<organism evidence="2 3">
    <name type="scientific">Nephila pilipes</name>
    <name type="common">Giant wood spider</name>
    <name type="synonym">Nephila maculata</name>
    <dbReference type="NCBI Taxonomy" id="299642"/>
    <lineage>
        <taxon>Eukaryota</taxon>
        <taxon>Metazoa</taxon>
        <taxon>Ecdysozoa</taxon>
        <taxon>Arthropoda</taxon>
        <taxon>Chelicerata</taxon>
        <taxon>Arachnida</taxon>
        <taxon>Araneae</taxon>
        <taxon>Araneomorphae</taxon>
        <taxon>Entelegynae</taxon>
        <taxon>Araneoidea</taxon>
        <taxon>Nephilidae</taxon>
        <taxon>Nephila</taxon>
    </lineage>
</organism>
<proteinExistence type="predicted"/>
<name>A0A8X6M6B1_NEPPI</name>
<dbReference type="AlphaFoldDB" id="A0A8X6M6B1"/>
<reference evidence="2" key="1">
    <citation type="submission" date="2020-08" db="EMBL/GenBank/DDBJ databases">
        <title>Multicomponent nature underlies the extraordinary mechanical properties of spider dragline silk.</title>
        <authorList>
            <person name="Kono N."/>
            <person name="Nakamura H."/>
            <person name="Mori M."/>
            <person name="Yoshida Y."/>
            <person name="Ohtoshi R."/>
            <person name="Malay A.D."/>
            <person name="Moran D.A.P."/>
            <person name="Tomita M."/>
            <person name="Numata K."/>
            <person name="Arakawa K."/>
        </authorList>
    </citation>
    <scope>NUCLEOTIDE SEQUENCE</scope>
</reference>
<evidence type="ECO:0000313" key="3">
    <source>
        <dbReference type="Proteomes" id="UP000887013"/>
    </source>
</evidence>
<gene>
    <name evidence="2" type="ORF">NPIL_586361</name>
</gene>
<keyword evidence="3" id="KW-1185">Reference proteome</keyword>
<evidence type="ECO:0000256" key="1">
    <source>
        <dbReference type="SAM" id="SignalP"/>
    </source>
</evidence>
<dbReference type="EMBL" id="BMAW01087367">
    <property type="protein sequence ID" value="GFS29353.1"/>
    <property type="molecule type" value="Genomic_DNA"/>
</dbReference>
<dbReference type="Proteomes" id="UP000887013">
    <property type="component" value="Unassembled WGS sequence"/>
</dbReference>
<feature type="signal peptide" evidence="1">
    <location>
        <begin position="1"/>
        <end position="27"/>
    </location>
</feature>
<comment type="caution">
    <text evidence="2">The sequence shown here is derived from an EMBL/GenBank/DDBJ whole genome shotgun (WGS) entry which is preliminary data.</text>
</comment>
<accession>A0A8X6M6B1</accession>
<protein>
    <submittedName>
        <fullName evidence="2">Uncharacterized protein</fullName>
    </submittedName>
</protein>
<keyword evidence="1" id="KW-0732">Signal</keyword>